<evidence type="ECO:0000313" key="1">
    <source>
        <dbReference type="EMBL" id="VDM02103.1"/>
    </source>
</evidence>
<gene>
    <name evidence="1" type="ORF">SSLN_LOCUS15717</name>
</gene>
<dbReference type="WBParaSite" id="SSLN_0001631701-mRNA-1">
    <property type="protein sequence ID" value="SSLN_0001631701-mRNA-1"/>
    <property type="gene ID" value="SSLN_0001631701"/>
</dbReference>
<accession>A0A183TGW9</accession>
<dbReference type="EMBL" id="UYSU01040220">
    <property type="protein sequence ID" value="VDM02103.1"/>
    <property type="molecule type" value="Genomic_DNA"/>
</dbReference>
<dbReference type="OrthoDB" id="6782675at2759"/>
<proteinExistence type="predicted"/>
<evidence type="ECO:0000313" key="2">
    <source>
        <dbReference type="Proteomes" id="UP000275846"/>
    </source>
</evidence>
<keyword evidence="2" id="KW-1185">Reference proteome</keyword>
<reference evidence="3" key="1">
    <citation type="submission" date="2016-06" db="UniProtKB">
        <authorList>
            <consortium name="WormBaseParasite"/>
        </authorList>
    </citation>
    <scope>IDENTIFICATION</scope>
</reference>
<dbReference type="Proteomes" id="UP000275846">
    <property type="component" value="Unassembled WGS sequence"/>
</dbReference>
<evidence type="ECO:0000313" key="3">
    <source>
        <dbReference type="WBParaSite" id="SSLN_0001631701-mRNA-1"/>
    </source>
</evidence>
<organism evidence="3">
    <name type="scientific">Schistocephalus solidus</name>
    <name type="common">Tapeworm</name>
    <dbReference type="NCBI Taxonomy" id="70667"/>
    <lineage>
        <taxon>Eukaryota</taxon>
        <taxon>Metazoa</taxon>
        <taxon>Spiralia</taxon>
        <taxon>Lophotrochozoa</taxon>
        <taxon>Platyhelminthes</taxon>
        <taxon>Cestoda</taxon>
        <taxon>Eucestoda</taxon>
        <taxon>Diphyllobothriidea</taxon>
        <taxon>Diphyllobothriidae</taxon>
        <taxon>Schistocephalus</taxon>
    </lineage>
</organism>
<sequence>MELRVKFQKLSPTTQDHDETLVHNLSTKELTPGQFKVLKYEASCNTADADPDNIVATIESVLKHSQEADDTKHLIRQQVTYLLLTHKPRVAIPRVEQYPLRTLNADRSIVILPADKGRSTVVLNKSEYLRKANALLDDRHAYLRCDGDPMKKLVAKIKATLASL</sequence>
<reference evidence="1 2" key="2">
    <citation type="submission" date="2018-11" db="EMBL/GenBank/DDBJ databases">
        <authorList>
            <consortium name="Pathogen Informatics"/>
        </authorList>
    </citation>
    <scope>NUCLEOTIDE SEQUENCE [LARGE SCALE GENOMIC DNA]</scope>
    <source>
        <strain evidence="1 2">NST_G2</strain>
    </source>
</reference>
<dbReference type="AlphaFoldDB" id="A0A183TGW9"/>
<name>A0A183TGW9_SCHSO</name>
<protein>
    <submittedName>
        <fullName evidence="3">DUF5753 domain-containing protein</fullName>
    </submittedName>
</protein>